<evidence type="ECO:0000256" key="1">
    <source>
        <dbReference type="SAM" id="MobiDB-lite"/>
    </source>
</evidence>
<dbReference type="OrthoDB" id="9942438at2759"/>
<feature type="region of interest" description="Disordered" evidence="1">
    <location>
        <begin position="105"/>
        <end position="142"/>
    </location>
</feature>
<name>A0A3Q3SCY8_9TELE</name>
<dbReference type="GO" id="GO:0005694">
    <property type="term" value="C:chromosome"/>
    <property type="evidence" value="ECO:0007669"/>
    <property type="project" value="TreeGrafter"/>
</dbReference>
<dbReference type="GO" id="GO:0005634">
    <property type="term" value="C:nucleus"/>
    <property type="evidence" value="ECO:0007669"/>
    <property type="project" value="InterPro"/>
</dbReference>
<reference evidence="2" key="1">
    <citation type="submission" date="2025-08" db="UniProtKB">
        <authorList>
            <consortium name="Ensembl"/>
        </authorList>
    </citation>
    <scope>IDENTIFICATION</scope>
</reference>
<organism evidence="2 3">
    <name type="scientific">Mastacembelus armatus</name>
    <name type="common">zig-zag eel</name>
    <dbReference type="NCBI Taxonomy" id="205130"/>
    <lineage>
        <taxon>Eukaryota</taxon>
        <taxon>Metazoa</taxon>
        <taxon>Chordata</taxon>
        <taxon>Craniata</taxon>
        <taxon>Vertebrata</taxon>
        <taxon>Euteleostomi</taxon>
        <taxon>Actinopterygii</taxon>
        <taxon>Neopterygii</taxon>
        <taxon>Teleostei</taxon>
        <taxon>Neoteleostei</taxon>
        <taxon>Acanthomorphata</taxon>
        <taxon>Anabantaria</taxon>
        <taxon>Synbranchiformes</taxon>
        <taxon>Mastacembelidae</taxon>
        <taxon>Mastacembelus</taxon>
    </lineage>
</organism>
<dbReference type="GO" id="GO:0000725">
    <property type="term" value="P:recombinational repair"/>
    <property type="evidence" value="ECO:0007669"/>
    <property type="project" value="TreeGrafter"/>
</dbReference>
<dbReference type="GO" id="GO:0071479">
    <property type="term" value="P:cellular response to ionizing radiation"/>
    <property type="evidence" value="ECO:0007669"/>
    <property type="project" value="InterPro"/>
</dbReference>
<evidence type="ECO:0000313" key="2">
    <source>
        <dbReference type="Ensembl" id="ENSMAMP00000022120.1"/>
    </source>
</evidence>
<keyword evidence="3" id="KW-1185">Reference proteome</keyword>
<accession>A0A3Q3SCY8</accession>
<dbReference type="RefSeq" id="XP_026182492.1">
    <property type="nucleotide sequence ID" value="XM_026326707.2"/>
</dbReference>
<sequence>MPRKALKSDKPPLLFVERPLSGARVQNAPEVRAALNPKEFFTETQAHNSSSLTSWVSPQFNTSLAAAPPVRRGRRKRQPTTGIFEGCTQLSRKNSVCKFPSLSFHTSSRGQSNQPKTTHVKNATESAVVSDTKNQPQRSCQIKRTVSSAQYLETPKRLLASVRKGNAEGISDGAASSSRCLNQSETRSVQVTERCRIPAEGPSTPASTEFNTSEVSSIGPPPDMDTPEAVKEDSVHLQLAQPCTPPGNQPPDILVADTPERDYGVKVTWRRRRSLMLLLKKKGHLSDSDVLIHS</sequence>
<reference evidence="2" key="2">
    <citation type="submission" date="2025-09" db="UniProtKB">
        <authorList>
            <consortium name="Ensembl"/>
        </authorList>
    </citation>
    <scope>IDENTIFICATION</scope>
</reference>
<dbReference type="CTD" id="83695"/>
<dbReference type="InParanoid" id="A0A3Q3SCY8"/>
<dbReference type="STRING" id="205130.ENSMAMP00000022120"/>
<dbReference type="GeneTree" id="ENSGT00730000112347"/>
<dbReference type="AlphaFoldDB" id="A0A3Q3SCY8"/>
<feature type="compositionally biased region" description="Polar residues" evidence="1">
    <location>
        <begin position="204"/>
        <end position="216"/>
    </location>
</feature>
<proteinExistence type="predicted"/>
<dbReference type="FunCoup" id="A0A3Q3SCY8">
    <property type="interactions" value="997"/>
</dbReference>
<dbReference type="PANTHER" id="PTHR35541">
    <property type="entry name" value="RAD9, HUS1, RAD1-INTERACTING NUCLEAR ORPHAN PROTEIN 1"/>
    <property type="match status" value="1"/>
</dbReference>
<dbReference type="GO" id="GO:0000077">
    <property type="term" value="P:DNA damage checkpoint signaling"/>
    <property type="evidence" value="ECO:0007669"/>
    <property type="project" value="InterPro"/>
</dbReference>
<dbReference type="InterPro" id="IPR029293">
    <property type="entry name" value="RHNO1"/>
</dbReference>
<dbReference type="Ensembl" id="ENSMAMT00000022684.2">
    <property type="protein sequence ID" value="ENSMAMP00000022120.1"/>
    <property type="gene ID" value="ENSMAMG00000014885.2"/>
</dbReference>
<dbReference type="Proteomes" id="UP000261640">
    <property type="component" value="Unplaced"/>
</dbReference>
<evidence type="ECO:0000313" key="3">
    <source>
        <dbReference type="Proteomes" id="UP000261640"/>
    </source>
</evidence>
<dbReference type="PANTHER" id="PTHR35541:SF1">
    <property type="entry name" value="RAD9, HUS1, RAD1-INTERACTING NUCLEAR ORPHAN PROTEIN 1"/>
    <property type="match status" value="1"/>
</dbReference>
<feature type="region of interest" description="Disordered" evidence="1">
    <location>
        <begin position="198"/>
        <end position="228"/>
    </location>
</feature>
<dbReference type="Pfam" id="PF15319">
    <property type="entry name" value="RHINO"/>
    <property type="match status" value="1"/>
</dbReference>
<protein>
    <submittedName>
        <fullName evidence="2">RAD9-HUS1-RAD1 interacting nuclear orphan 1</fullName>
    </submittedName>
</protein>
<dbReference type="GeneID" id="113141995"/>